<dbReference type="Pfam" id="PF20409">
    <property type="entry name" value="SnoaL_5"/>
    <property type="match status" value="1"/>
</dbReference>
<gene>
    <name evidence="2" type="ORF">EDB95_4042</name>
</gene>
<keyword evidence="3" id="KW-1185">Reference proteome</keyword>
<dbReference type="Proteomes" id="UP000294498">
    <property type="component" value="Unassembled WGS sequence"/>
</dbReference>
<dbReference type="SUPFAM" id="SSF54427">
    <property type="entry name" value="NTF2-like"/>
    <property type="match status" value="1"/>
</dbReference>
<dbReference type="EMBL" id="SODV01000002">
    <property type="protein sequence ID" value="TDW96217.1"/>
    <property type="molecule type" value="Genomic_DNA"/>
</dbReference>
<feature type="domain" description="SnoaL-like" evidence="1">
    <location>
        <begin position="1"/>
        <end position="118"/>
    </location>
</feature>
<evidence type="ECO:0000313" key="2">
    <source>
        <dbReference type="EMBL" id="TDW96217.1"/>
    </source>
</evidence>
<evidence type="ECO:0000313" key="3">
    <source>
        <dbReference type="Proteomes" id="UP000294498"/>
    </source>
</evidence>
<evidence type="ECO:0000259" key="1">
    <source>
        <dbReference type="Pfam" id="PF20409"/>
    </source>
</evidence>
<reference evidence="2 3" key="1">
    <citation type="submission" date="2019-03" db="EMBL/GenBank/DDBJ databases">
        <title>Genomic Encyclopedia of Type Strains, Phase IV (KMG-IV): sequencing the most valuable type-strain genomes for metagenomic binning, comparative biology and taxonomic classification.</title>
        <authorList>
            <person name="Goeker M."/>
        </authorList>
    </citation>
    <scope>NUCLEOTIDE SEQUENCE [LARGE SCALE GENOMIC DNA]</scope>
    <source>
        <strain evidence="2 3">DSM 100059</strain>
    </source>
</reference>
<organism evidence="2 3">
    <name type="scientific">Dinghuibacter silviterrae</name>
    <dbReference type="NCBI Taxonomy" id="1539049"/>
    <lineage>
        <taxon>Bacteria</taxon>
        <taxon>Pseudomonadati</taxon>
        <taxon>Bacteroidota</taxon>
        <taxon>Chitinophagia</taxon>
        <taxon>Chitinophagales</taxon>
        <taxon>Chitinophagaceae</taxon>
        <taxon>Dinghuibacter</taxon>
    </lineage>
</organism>
<sequence length="119" mass="13185">MTTQQIADRLVTHCKAGEWGKAHKELYANDALSIEPYATPAFEKEVKGLDAITKKGKDFDAMVESLHGVAISTPLVTGNSIAFVLDMDVTMKGRPRERMSELCVYTVKDGKITAEQFFM</sequence>
<proteinExistence type="predicted"/>
<protein>
    <recommendedName>
        <fullName evidence="1">SnoaL-like domain-containing protein</fullName>
    </recommendedName>
</protein>
<dbReference type="OrthoDB" id="336094at2"/>
<dbReference type="Gene3D" id="3.10.450.50">
    <property type="match status" value="1"/>
</dbReference>
<dbReference type="AlphaFoldDB" id="A0A4R8DFK3"/>
<accession>A0A4R8DFK3</accession>
<dbReference type="InterPro" id="IPR032710">
    <property type="entry name" value="NTF2-like_dom_sf"/>
</dbReference>
<comment type="caution">
    <text evidence="2">The sequence shown here is derived from an EMBL/GenBank/DDBJ whole genome shotgun (WGS) entry which is preliminary data.</text>
</comment>
<name>A0A4R8DFK3_9BACT</name>
<dbReference type="RefSeq" id="WP_133996292.1">
    <property type="nucleotide sequence ID" value="NZ_SODV01000002.1"/>
</dbReference>
<dbReference type="InterPro" id="IPR046860">
    <property type="entry name" value="SnoaL_5"/>
</dbReference>